<evidence type="ECO:0000313" key="2">
    <source>
        <dbReference type="Proteomes" id="UP000706525"/>
    </source>
</evidence>
<dbReference type="Proteomes" id="UP000706525">
    <property type="component" value="Unassembled WGS sequence"/>
</dbReference>
<gene>
    <name evidence="1" type="ORF">LMG32289_05541</name>
</gene>
<reference evidence="1 2" key="1">
    <citation type="submission" date="2021-08" db="EMBL/GenBank/DDBJ databases">
        <authorList>
            <person name="Peeters C."/>
        </authorList>
    </citation>
    <scope>NUCLEOTIDE SEQUENCE [LARGE SCALE GENOMIC DNA]</scope>
    <source>
        <strain evidence="1 2">LMG 32289</strain>
    </source>
</reference>
<keyword evidence="2" id="KW-1185">Reference proteome</keyword>
<organism evidence="1 2">
    <name type="scientific">Cupriavidus pampae</name>
    <dbReference type="NCBI Taxonomy" id="659251"/>
    <lineage>
        <taxon>Bacteria</taxon>
        <taxon>Pseudomonadati</taxon>
        <taxon>Pseudomonadota</taxon>
        <taxon>Betaproteobacteria</taxon>
        <taxon>Burkholderiales</taxon>
        <taxon>Burkholderiaceae</taxon>
        <taxon>Cupriavidus</taxon>
    </lineage>
</organism>
<dbReference type="EMBL" id="CAJZAG010000012">
    <property type="protein sequence ID" value="CAG9184152.1"/>
    <property type="molecule type" value="Genomic_DNA"/>
</dbReference>
<sequence length="96" mass="11130">MWRLRSPYKQALSLMQEIKRHERSLLQLDRSAADANMVEEALQGRVCKCWETIEDDRHLLNASHVIQRWLATEEDPDAALAKMTDADVKRRLADGL</sequence>
<proteinExistence type="predicted"/>
<accession>A0ABM8XUS7</accession>
<evidence type="ECO:0000313" key="1">
    <source>
        <dbReference type="EMBL" id="CAG9184152.1"/>
    </source>
</evidence>
<protein>
    <submittedName>
        <fullName evidence="1">Uncharacterized protein</fullName>
    </submittedName>
</protein>
<comment type="caution">
    <text evidence="1">The sequence shown here is derived from an EMBL/GenBank/DDBJ whole genome shotgun (WGS) entry which is preliminary data.</text>
</comment>
<name>A0ABM8XUS7_9BURK</name>